<name>A0A932HZL5_UNCTE</name>
<protein>
    <submittedName>
        <fullName evidence="1">CPXCG motif-containing cysteine-rich protein</fullName>
    </submittedName>
</protein>
<dbReference type="PIRSF" id="PIRSF037225">
    <property type="entry name" value="UCP037225"/>
    <property type="match status" value="1"/>
</dbReference>
<evidence type="ECO:0000313" key="2">
    <source>
        <dbReference type="Proteomes" id="UP000782312"/>
    </source>
</evidence>
<dbReference type="Proteomes" id="UP000782312">
    <property type="component" value="Unassembled WGS sequence"/>
</dbReference>
<sequence>MRLHPLSYACPWCGAPNRALADPSGGGRQEMVEDCRVCCRPVGLTLRRAGEEEWEVQARREE</sequence>
<reference evidence="1" key="1">
    <citation type="submission" date="2020-07" db="EMBL/GenBank/DDBJ databases">
        <title>Huge and variable diversity of episymbiotic CPR bacteria and DPANN archaea in groundwater ecosystems.</title>
        <authorList>
            <person name="He C.Y."/>
            <person name="Keren R."/>
            <person name="Whittaker M."/>
            <person name="Farag I.F."/>
            <person name="Doudna J."/>
            <person name="Cate J.H.D."/>
            <person name="Banfield J.F."/>
        </authorList>
    </citation>
    <scope>NUCLEOTIDE SEQUENCE</scope>
    <source>
        <strain evidence="1">NC_groundwater_763_Ag_S-0.2um_68_21</strain>
    </source>
</reference>
<dbReference type="InterPro" id="IPR017143">
    <property type="entry name" value="UCP037225"/>
</dbReference>
<dbReference type="EMBL" id="JACPUR010000032">
    <property type="protein sequence ID" value="MBI3128581.1"/>
    <property type="molecule type" value="Genomic_DNA"/>
</dbReference>
<dbReference type="Pfam" id="PF14255">
    <property type="entry name" value="Zn_ribbon_21"/>
    <property type="match status" value="1"/>
</dbReference>
<organism evidence="1 2">
    <name type="scientific">Tectimicrobiota bacterium</name>
    <dbReference type="NCBI Taxonomy" id="2528274"/>
    <lineage>
        <taxon>Bacteria</taxon>
        <taxon>Pseudomonadati</taxon>
        <taxon>Nitrospinota/Tectimicrobiota group</taxon>
        <taxon>Candidatus Tectimicrobiota</taxon>
    </lineage>
</organism>
<dbReference type="InterPro" id="IPR025990">
    <property type="entry name" value="zinc_ribbon_bacterial"/>
</dbReference>
<gene>
    <name evidence="1" type="ORF">HYZ11_13330</name>
</gene>
<evidence type="ECO:0000313" key="1">
    <source>
        <dbReference type="EMBL" id="MBI3128581.1"/>
    </source>
</evidence>
<dbReference type="AlphaFoldDB" id="A0A932HZL5"/>
<accession>A0A932HZL5</accession>
<comment type="caution">
    <text evidence="1">The sequence shown here is derived from an EMBL/GenBank/DDBJ whole genome shotgun (WGS) entry which is preliminary data.</text>
</comment>
<proteinExistence type="predicted"/>